<accession>A0ABV7MB55</accession>
<sequence length="495" mass="54094">MPHWPRRAVVDIGSNSVRLVIFSGPPRVPVTITNEKALCGLGDRDPETGELREEAMQRALSTLRRFRAVIETEEPETLDVFATAAVRDAPNGHGFLNEIRDIGFEPRLISGEKEARLAGLGILCSAPEIKREKIAAIGGDLGGGSLELSLLGGPRGDVTNMVSLPIGSLSMQARFGTDRKAAAKAVEAYFDELPWLREVPTPQLYIVGGSWRAIARVAMHQGEHPVPILDHYTMSAEQTVEVCQFVETADPEAIGSISGVQKKRVPVLPMAAIVLRKLVEVSRPNKVVVSACGVREGLLFDRLPARLRAEEPLFALAEDIAERLSGGRTPHADAVCRLVDPIFDETPAMRRLRTAAAIMVRMGNMTHPDRRAVHAAATIMAAPFLGIDHIERTILAVMVKARFNGSINKDDPVIPMAVIDDEQQEYAVRVGYAHRLASSLRTPLYDEESGFELELDDGELLLKVEPRVADFVAEAAVKDFHRLASAMKLEGRIVS</sequence>
<protein>
    <recommendedName>
        <fullName evidence="5">Exopolyphosphatase</fullName>
    </recommendedName>
</protein>
<dbReference type="SUPFAM" id="SSF109604">
    <property type="entry name" value="HD-domain/PDEase-like"/>
    <property type="match status" value="1"/>
</dbReference>
<dbReference type="InterPro" id="IPR050273">
    <property type="entry name" value="GppA/Ppx_hydrolase"/>
</dbReference>
<evidence type="ECO:0000259" key="2">
    <source>
        <dbReference type="Pfam" id="PF21697"/>
    </source>
</evidence>
<gene>
    <name evidence="3" type="ORF">ACFONP_07955</name>
</gene>
<dbReference type="InterPro" id="IPR048951">
    <property type="entry name" value="Ppx_C"/>
</dbReference>
<dbReference type="Gene3D" id="1.10.3210.10">
    <property type="entry name" value="Hypothetical protein af1432"/>
    <property type="match status" value="1"/>
</dbReference>
<dbReference type="PANTHER" id="PTHR30005:SF0">
    <property type="entry name" value="RETROGRADE REGULATION PROTEIN 2"/>
    <property type="match status" value="1"/>
</dbReference>
<reference evidence="4" key="1">
    <citation type="journal article" date="2019" name="Int. J. Syst. Evol. Microbiol.">
        <title>The Global Catalogue of Microorganisms (GCM) 10K type strain sequencing project: providing services to taxonomists for standard genome sequencing and annotation.</title>
        <authorList>
            <consortium name="The Broad Institute Genomics Platform"/>
            <consortium name="The Broad Institute Genome Sequencing Center for Infectious Disease"/>
            <person name="Wu L."/>
            <person name="Ma J."/>
        </authorList>
    </citation>
    <scope>NUCLEOTIDE SEQUENCE [LARGE SCALE GENOMIC DNA]</scope>
    <source>
        <strain evidence="4">KCTC 22245</strain>
    </source>
</reference>
<dbReference type="Proteomes" id="UP001595607">
    <property type="component" value="Unassembled WGS sequence"/>
</dbReference>
<dbReference type="SUPFAM" id="SSF53067">
    <property type="entry name" value="Actin-like ATPase domain"/>
    <property type="match status" value="2"/>
</dbReference>
<name>A0ABV7MB55_9PROT</name>
<dbReference type="CDD" id="cd24052">
    <property type="entry name" value="ASKHA_NBD_HpPPX-GppA-like"/>
    <property type="match status" value="1"/>
</dbReference>
<evidence type="ECO:0000259" key="1">
    <source>
        <dbReference type="Pfam" id="PF02541"/>
    </source>
</evidence>
<dbReference type="Pfam" id="PF21697">
    <property type="entry name" value="Ppx_C"/>
    <property type="match status" value="1"/>
</dbReference>
<dbReference type="EMBL" id="JBHRVA010000002">
    <property type="protein sequence ID" value="MFC3302664.1"/>
    <property type="molecule type" value="Genomic_DNA"/>
</dbReference>
<dbReference type="InterPro" id="IPR043129">
    <property type="entry name" value="ATPase_NBD"/>
</dbReference>
<feature type="domain" description="Exopolyphosphatase C-terminal" evidence="2">
    <location>
        <begin position="344"/>
        <end position="437"/>
    </location>
</feature>
<dbReference type="Gene3D" id="3.30.420.150">
    <property type="entry name" value="Exopolyphosphatase. Domain 2"/>
    <property type="match status" value="1"/>
</dbReference>
<keyword evidence="4" id="KW-1185">Reference proteome</keyword>
<comment type="caution">
    <text evidence="3">The sequence shown here is derived from an EMBL/GenBank/DDBJ whole genome shotgun (WGS) entry which is preliminary data.</text>
</comment>
<dbReference type="RefSeq" id="WP_189571173.1">
    <property type="nucleotide sequence ID" value="NZ_BMXU01000001.1"/>
</dbReference>
<dbReference type="Pfam" id="PF02541">
    <property type="entry name" value="Ppx-GppA"/>
    <property type="match status" value="1"/>
</dbReference>
<evidence type="ECO:0000313" key="3">
    <source>
        <dbReference type="EMBL" id="MFC3302664.1"/>
    </source>
</evidence>
<organism evidence="3 4">
    <name type="scientific">Parvularcula lutaonensis</name>
    <dbReference type="NCBI Taxonomy" id="491923"/>
    <lineage>
        <taxon>Bacteria</taxon>
        <taxon>Pseudomonadati</taxon>
        <taxon>Pseudomonadota</taxon>
        <taxon>Alphaproteobacteria</taxon>
        <taxon>Parvularculales</taxon>
        <taxon>Parvularculaceae</taxon>
        <taxon>Parvularcula</taxon>
    </lineage>
</organism>
<evidence type="ECO:0008006" key="5">
    <source>
        <dbReference type="Google" id="ProtNLM"/>
    </source>
</evidence>
<dbReference type="Gene3D" id="3.30.420.40">
    <property type="match status" value="1"/>
</dbReference>
<evidence type="ECO:0000313" key="4">
    <source>
        <dbReference type="Proteomes" id="UP001595607"/>
    </source>
</evidence>
<dbReference type="PANTHER" id="PTHR30005">
    <property type="entry name" value="EXOPOLYPHOSPHATASE"/>
    <property type="match status" value="1"/>
</dbReference>
<feature type="domain" description="Ppx/GppA phosphatase N-terminal" evidence="1">
    <location>
        <begin position="30"/>
        <end position="304"/>
    </location>
</feature>
<dbReference type="InterPro" id="IPR003695">
    <property type="entry name" value="Ppx_GppA_N"/>
</dbReference>
<proteinExistence type="predicted"/>